<evidence type="ECO:0000256" key="2">
    <source>
        <dbReference type="ARBA" id="ARBA00022472"/>
    </source>
</evidence>
<evidence type="ECO:0000256" key="4">
    <source>
        <dbReference type="SAM" id="SignalP"/>
    </source>
</evidence>
<keyword evidence="3" id="KW-0809">Transit peptide</keyword>
<comment type="similarity">
    <text evidence="1">Belongs to the mTERF family.</text>
</comment>
<dbReference type="GO" id="GO:0003676">
    <property type="term" value="F:nucleic acid binding"/>
    <property type="evidence" value="ECO:0007669"/>
    <property type="project" value="InterPro"/>
</dbReference>
<dbReference type="InterPro" id="IPR003690">
    <property type="entry name" value="MTERF"/>
</dbReference>
<gene>
    <name evidence="5" type="ORF">EUTSA_v10019771mg</name>
</gene>
<dbReference type="Gene3D" id="1.25.70.10">
    <property type="entry name" value="Transcription termination factor 3, mitochondrial"/>
    <property type="match status" value="1"/>
</dbReference>
<evidence type="ECO:0000256" key="1">
    <source>
        <dbReference type="ARBA" id="ARBA00007692"/>
    </source>
</evidence>
<reference evidence="5 6" key="1">
    <citation type="journal article" date="2013" name="Front. Plant Sci.">
        <title>The Reference Genome of the Halophytic Plant Eutrema salsugineum.</title>
        <authorList>
            <person name="Yang R."/>
            <person name="Jarvis D.E."/>
            <person name="Chen H."/>
            <person name="Beilstein M.A."/>
            <person name="Grimwood J."/>
            <person name="Jenkins J."/>
            <person name="Shu S."/>
            <person name="Prochnik S."/>
            <person name="Xin M."/>
            <person name="Ma C."/>
            <person name="Schmutz J."/>
            <person name="Wing R.A."/>
            <person name="Mitchell-Olds T."/>
            <person name="Schumaker K.S."/>
            <person name="Wang X."/>
        </authorList>
    </citation>
    <scope>NUCLEOTIDE SEQUENCE [LARGE SCALE GENOMIC DNA]</scope>
</reference>
<protein>
    <submittedName>
        <fullName evidence="5">Uncharacterized protein</fullName>
    </submittedName>
</protein>
<dbReference type="GO" id="GO:0009733">
    <property type="term" value="P:response to auxin"/>
    <property type="evidence" value="ECO:0007669"/>
    <property type="project" value="EnsemblPlants"/>
</dbReference>
<keyword evidence="2" id="KW-0804">Transcription</keyword>
<dbReference type="Pfam" id="PF02536">
    <property type="entry name" value="mTERF"/>
    <property type="match status" value="1"/>
</dbReference>
<dbReference type="PANTHER" id="PTHR13068">
    <property type="entry name" value="CGI-12 PROTEIN-RELATED"/>
    <property type="match status" value="1"/>
</dbReference>
<keyword evidence="2" id="KW-0805">Transcription regulation</keyword>
<evidence type="ECO:0000256" key="3">
    <source>
        <dbReference type="ARBA" id="ARBA00022946"/>
    </source>
</evidence>
<proteinExistence type="inferred from homology"/>
<dbReference type="EMBL" id="KI517953">
    <property type="protein sequence ID" value="ESQ27195.1"/>
    <property type="molecule type" value="Genomic_DNA"/>
</dbReference>
<dbReference type="GO" id="GO:0009737">
    <property type="term" value="P:response to abscisic acid"/>
    <property type="evidence" value="ECO:0007669"/>
    <property type="project" value="EnsemblPlants"/>
</dbReference>
<dbReference type="eggNOG" id="KOG1267">
    <property type="taxonomic scope" value="Eukaryota"/>
</dbReference>
<dbReference type="Gramene" id="ESQ27195">
    <property type="protein sequence ID" value="ESQ27195"/>
    <property type="gene ID" value="EUTSA_v10019771mg"/>
</dbReference>
<dbReference type="GO" id="GO:0006353">
    <property type="term" value="P:DNA-templated transcription termination"/>
    <property type="evidence" value="ECO:0007669"/>
    <property type="project" value="UniProtKB-KW"/>
</dbReference>
<dbReference type="InterPro" id="IPR038538">
    <property type="entry name" value="MTERF_sf"/>
</dbReference>
<dbReference type="STRING" id="72664.V4JPS8"/>
<dbReference type="KEGG" id="eus:EUTSA_v10019771mg"/>
<accession>V4JPS8</accession>
<name>V4JPS8_EUTSA</name>
<keyword evidence="4" id="KW-0732">Signal</keyword>
<dbReference type="OMA" id="VLRKWGC"/>
<feature type="signal peptide" evidence="4">
    <location>
        <begin position="1"/>
        <end position="22"/>
    </location>
</feature>
<dbReference type="SMART" id="SM00733">
    <property type="entry name" value="Mterf"/>
    <property type="match status" value="6"/>
</dbReference>
<dbReference type="GO" id="GO:0009739">
    <property type="term" value="P:response to gibberellin"/>
    <property type="evidence" value="ECO:0007669"/>
    <property type="project" value="EnsemblPlants"/>
</dbReference>
<evidence type="ECO:0000313" key="6">
    <source>
        <dbReference type="Proteomes" id="UP000030689"/>
    </source>
</evidence>
<dbReference type="OrthoDB" id="637682at2759"/>
<dbReference type="PANTHER" id="PTHR13068:SF223">
    <property type="entry name" value="MITOCHONDRIAL TRANSCRIPTION TERMINATION FACTOR FAMILY PROTEIN"/>
    <property type="match status" value="1"/>
</dbReference>
<keyword evidence="6" id="KW-1185">Reference proteome</keyword>
<dbReference type="AlphaFoldDB" id="V4JPS8"/>
<dbReference type="GO" id="GO:0009735">
    <property type="term" value="P:response to cytokinin"/>
    <property type="evidence" value="ECO:0007669"/>
    <property type="project" value="EnsemblPlants"/>
</dbReference>
<dbReference type="FunFam" id="1.25.70.10:FF:000026">
    <property type="entry name" value="Mitochondrial transcription termination factor family protein"/>
    <property type="match status" value="1"/>
</dbReference>
<feature type="chain" id="PRO_5004720213" evidence="4">
    <location>
        <begin position="23"/>
        <end position="392"/>
    </location>
</feature>
<evidence type="ECO:0000313" key="5">
    <source>
        <dbReference type="EMBL" id="ESQ27195.1"/>
    </source>
</evidence>
<keyword evidence="2" id="KW-0806">Transcription termination</keyword>
<dbReference type="GO" id="GO:0005737">
    <property type="term" value="C:cytoplasm"/>
    <property type="evidence" value="ECO:0007669"/>
    <property type="project" value="UniProtKB-ARBA"/>
</dbReference>
<organism evidence="5 6">
    <name type="scientific">Eutrema salsugineum</name>
    <name type="common">Saltwater cress</name>
    <name type="synonym">Sisymbrium salsugineum</name>
    <dbReference type="NCBI Taxonomy" id="72664"/>
    <lineage>
        <taxon>Eukaryota</taxon>
        <taxon>Viridiplantae</taxon>
        <taxon>Streptophyta</taxon>
        <taxon>Embryophyta</taxon>
        <taxon>Tracheophyta</taxon>
        <taxon>Spermatophyta</taxon>
        <taxon>Magnoliopsida</taxon>
        <taxon>eudicotyledons</taxon>
        <taxon>Gunneridae</taxon>
        <taxon>Pentapetalae</taxon>
        <taxon>rosids</taxon>
        <taxon>malvids</taxon>
        <taxon>Brassicales</taxon>
        <taxon>Brassicaceae</taxon>
        <taxon>Eutremeae</taxon>
        <taxon>Eutrema</taxon>
    </lineage>
</organism>
<sequence length="392" mass="44868">MQSTGKINVLAVIRLLFTTSSSFVRNAGFRNSLSATITTRCSTVCLNEAEGCIDGSDQSVNKVECVQVRQVLSPLEVLRKWGCNEDEISKLFIRRPSLQRANAAQLEFQLSLLTPLGITSSDLVKIVNCRPRFFNRRVHLVLDERINYFMEVLGSKEVLRKVIIRNPCLVLYDLDEKIKPAIEFYKGLGFSQQDLVAMFISRPTLIPRTNFSKEKFEYIQKTGVTRDSKMFKYVAANIGVSRMETIKEKVANLEKFGFSEDEVWHLCGKCPILLTVSVEKVQRNMTFVIASMKLPARSVLKHPFLLLFNLETQLKPRVELVKRVFDMGLKPLVEEVKIATALRMSEKRFLKVYVMCHPKGVAAELMEVYEKAKSMKRLAEESKKYVRKGFPF</sequence>
<dbReference type="Proteomes" id="UP000030689">
    <property type="component" value="Unassembled WGS sequence"/>
</dbReference>